<dbReference type="STRING" id="84029.CROST_04540"/>
<dbReference type="AlphaFoldDB" id="A0A1S8LP70"/>
<dbReference type="Gene3D" id="2.40.260.10">
    <property type="entry name" value="Sortase"/>
    <property type="match status" value="1"/>
</dbReference>
<dbReference type="EMBL" id="CP096983">
    <property type="protein sequence ID" value="URZ09782.1"/>
    <property type="molecule type" value="Genomic_DNA"/>
</dbReference>
<name>A0A1S8LP70_9CLOT</name>
<dbReference type="SUPFAM" id="SSF63817">
    <property type="entry name" value="Sortase"/>
    <property type="match status" value="1"/>
</dbReference>
<dbReference type="Proteomes" id="UP000190951">
    <property type="component" value="Chromosome"/>
</dbReference>
<evidence type="ECO:0000256" key="1">
    <source>
        <dbReference type="ARBA" id="ARBA00022801"/>
    </source>
</evidence>
<dbReference type="RefSeq" id="WP_077835865.1">
    <property type="nucleotide sequence ID" value="NZ_CP096983.1"/>
</dbReference>
<dbReference type="InterPro" id="IPR005754">
    <property type="entry name" value="Sortase"/>
</dbReference>
<protein>
    <submittedName>
        <fullName evidence="2">Sortase SrtE1</fullName>
        <ecNumber evidence="2">3.4.22.70</ecNumber>
    </submittedName>
</protein>
<dbReference type="NCBIfam" id="TIGR01076">
    <property type="entry name" value="sortase_fam"/>
    <property type="match status" value="1"/>
</dbReference>
<proteinExistence type="predicted"/>
<keyword evidence="3" id="KW-1185">Reference proteome</keyword>
<dbReference type="GO" id="GO:0016787">
    <property type="term" value="F:hydrolase activity"/>
    <property type="evidence" value="ECO:0007669"/>
    <property type="project" value="UniProtKB-KW"/>
</dbReference>
<dbReference type="CDD" id="cd06166">
    <property type="entry name" value="Sortase_D_2"/>
    <property type="match status" value="1"/>
</dbReference>
<organism evidence="2 3">
    <name type="scientific">Clostridium felsineum</name>
    <dbReference type="NCBI Taxonomy" id="36839"/>
    <lineage>
        <taxon>Bacteria</taxon>
        <taxon>Bacillati</taxon>
        <taxon>Bacillota</taxon>
        <taxon>Clostridia</taxon>
        <taxon>Eubacteriales</taxon>
        <taxon>Clostridiaceae</taxon>
        <taxon>Clostridium</taxon>
    </lineage>
</organism>
<dbReference type="EC" id="3.4.22.70" evidence="2"/>
<accession>A0A1S8LP70</accession>
<dbReference type="Pfam" id="PF04203">
    <property type="entry name" value="Sortase"/>
    <property type="match status" value="1"/>
</dbReference>
<reference evidence="2 3" key="1">
    <citation type="submission" date="2022-04" db="EMBL/GenBank/DDBJ databases">
        <title>Genome sequence of C. roseum typestrain.</title>
        <authorList>
            <person name="Poehlein A."/>
            <person name="Schoch T."/>
            <person name="Duerre P."/>
            <person name="Daniel R."/>
        </authorList>
    </citation>
    <scope>NUCLEOTIDE SEQUENCE [LARGE SCALE GENOMIC DNA]</scope>
    <source>
        <strain evidence="2 3">DSM 7320</strain>
    </source>
</reference>
<keyword evidence="1 2" id="KW-0378">Hydrolase</keyword>
<gene>
    <name evidence="2" type="primary">srtE1</name>
    <name evidence="2" type="ORF">CROST_004750</name>
</gene>
<dbReference type="InterPro" id="IPR023365">
    <property type="entry name" value="Sortase_dom-sf"/>
</dbReference>
<evidence type="ECO:0000313" key="3">
    <source>
        <dbReference type="Proteomes" id="UP000190951"/>
    </source>
</evidence>
<evidence type="ECO:0000313" key="2">
    <source>
        <dbReference type="EMBL" id="URZ09782.1"/>
    </source>
</evidence>
<dbReference type="KEGG" id="crw:CROST_004750"/>
<sequence>MKKLTIVAATLISAGVILIGFTFGAKYWTYHKQNSMINAYEKKINNAKHSKKKNPAHAGELKDNIADGTIGILEIPKIELKVAIGEGTDMKTLKYAVGHFKNTAMPGADGNFCLAGHRSYTYGQYFNRLGEIKIGDEMTVETINGTYKYKVYSTQVVLPSEVHVLDQSKDATMTLVTCTPIRIATHRLIIKAKKI</sequence>
<dbReference type="InterPro" id="IPR042000">
    <property type="entry name" value="Sortase_D_2"/>
</dbReference>